<evidence type="ECO:0000256" key="4">
    <source>
        <dbReference type="ARBA" id="ARBA00022729"/>
    </source>
</evidence>
<feature type="signal peptide" evidence="6">
    <location>
        <begin position="1"/>
        <end position="23"/>
    </location>
</feature>
<feature type="chain" id="PRO_5045775003" evidence="6">
    <location>
        <begin position="24"/>
        <end position="524"/>
    </location>
</feature>
<evidence type="ECO:0000256" key="2">
    <source>
        <dbReference type="ARBA" id="ARBA00005695"/>
    </source>
</evidence>
<dbReference type="InterPro" id="IPR000914">
    <property type="entry name" value="SBP_5_dom"/>
</dbReference>
<dbReference type="PIRSF" id="PIRSF002741">
    <property type="entry name" value="MppA"/>
    <property type="match status" value="1"/>
</dbReference>
<sequence length="524" mass="58492">MRPLKSTLFAAAAALLLAAPASAATLKWGAPRDIASLDPYSFGETFTLSVLNHVYEGLVRYDANLKIEPALAERWEIVEPTVWRFHLRKGVKFHNGADFTSDDVIASLKRVSHDTSPLKGNLPAYKDSRKVDDYTVDIVLNAPYPLLLNDLTNIFIFDKDWLVTNNAELPTDSAKGVEGYPTHNANGTGPFKVESRRPDAKTVFVENKNWWDKKKHNIDRIELIPIASAPTRVAALLSGEINFTNVAPLQDLARLEQAEGVKVLQTTELRTVFFALNMRDKLFESDIKDRNPFKDKRVREALYYAINIDQMQKRAMRGLSRNTGAIVAPAIPGYSADMEPRLAFDADKAKKLLADAGYPNGFEFSFVCSTDSYTNEEELCQAAVSMWSRAGLKPQLSSGPRTIQNPKRVRGDFDVTTLGWANEPMIDAYSLLVQVLHSKTGTAGVFNWGGWGNATIDDLTDKSASELDQAKRIAMMNQALKIARDDVMFIPLHQQPMAWAARTDVTNIVQLSDNKARHWLTTMK</sequence>
<evidence type="ECO:0000256" key="5">
    <source>
        <dbReference type="SAM" id="MobiDB-lite"/>
    </source>
</evidence>
<gene>
    <name evidence="8" type="ORF">HB375_17140</name>
</gene>
<comment type="similarity">
    <text evidence="2">Belongs to the bacterial solute-binding protein 5 family.</text>
</comment>
<keyword evidence="3" id="KW-0813">Transport</keyword>
<evidence type="ECO:0000313" key="9">
    <source>
        <dbReference type="Proteomes" id="UP000707352"/>
    </source>
</evidence>
<dbReference type="Pfam" id="PF00496">
    <property type="entry name" value="SBP_bac_5"/>
    <property type="match status" value="1"/>
</dbReference>
<dbReference type="Gene3D" id="3.90.76.10">
    <property type="entry name" value="Dipeptide-binding Protein, Domain 1"/>
    <property type="match status" value="1"/>
</dbReference>
<accession>A0ABX0VF94</accession>
<dbReference type="InterPro" id="IPR039424">
    <property type="entry name" value="SBP_5"/>
</dbReference>
<evidence type="ECO:0000313" key="8">
    <source>
        <dbReference type="EMBL" id="NIX78322.1"/>
    </source>
</evidence>
<dbReference type="PANTHER" id="PTHR30290">
    <property type="entry name" value="PERIPLASMIC BINDING COMPONENT OF ABC TRANSPORTER"/>
    <property type="match status" value="1"/>
</dbReference>
<comment type="caution">
    <text evidence="8">The sequence shown here is derived from an EMBL/GenBank/DDBJ whole genome shotgun (WGS) entry which is preliminary data.</text>
</comment>
<dbReference type="Gene3D" id="3.40.190.10">
    <property type="entry name" value="Periplasmic binding protein-like II"/>
    <property type="match status" value="1"/>
</dbReference>
<protein>
    <submittedName>
        <fullName evidence="8">ABC transporter substrate-binding protein</fullName>
    </submittedName>
</protein>
<keyword evidence="9" id="KW-1185">Reference proteome</keyword>
<dbReference type="PROSITE" id="PS01040">
    <property type="entry name" value="SBP_BACTERIAL_5"/>
    <property type="match status" value="1"/>
</dbReference>
<dbReference type="EMBL" id="JAATJS010000008">
    <property type="protein sequence ID" value="NIX78322.1"/>
    <property type="molecule type" value="Genomic_DNA"/>
</dbReference>
<reference evidence="8 9" key="1">
    <citation type="submission" date="2020-03" db="EMBL/GenBank/DDBJ databases">
        <title>The genome sequence of Microvirga sp. c23x22.</title>
        <authorList>
            <person name="Zhang X."/>
        </authorList>
    </citation>
    <scope>NUCLEOTIDE SEQUENCE [LARGE SCALE GENOMIC DNA]</scope>
    <source>
        <strain evidence="9">c23x22</strain>
    </source>
</reference>
<dbReference type="PANTHER" id="PTHR30290:SF9">
    <property type="entry name" value="OLIGOPEPTIDE-BINDING PROTEIN APPA"/>
    <property type="match status" value="1"/>
</dbReference>
<dbReference type="Proteomes" id="UP000707352">
    <property type="component" value="Unassembled WGS sequence"/>
</dbReference>
<dbReference type="SUPFAM" id="SSF53850">
    <property type="entry name" value="Periplasmic binding protein-like II"/>
    <property type="match status" value="1"/>
</dbReference>
<evidence type="ECO:0000259" key="7">
    <source>
        <dbReference type="Pfam" id="PF00496"/>
    </source>
</evidence>
<comment type="subcellular location">
    <subcellularLocation>
        <location evidence="1">Periplasm</location>
    </subcellularLocation>
</comment>
<keyword evidence="4 6" id="KW-0732">Signal</keyword>
<evidence type="ECO:0000256" key="6">
    <source>
        <dbReference type="SAM" id="SignalP"/>
    </source>
</evidence>
<feature type="domain" description="Solute-binding protein family 5" evidence="7">
    <location>
        <begin position="66"/>
        <end position="440"/>
    </location>
</feature>
<dbReference type="Gene3D" id="3.10.105.10">
    <property type="entry name" value="Dipeptide-binding Protein, Domain 3"/>
    <property type="match status" value="1"/>
</dbReference>
<feature type="region of interest" description="Disordered" evidence="5">
    <location>
        <begin position="174"/>
        <end position="194"/>
    </location>
</feature>
<dbReference type="InterPro" id="IPR030678">
    <property type="entry name" value="Peptide/Ni-bd"/>
</dbReference>
<dbReference type="InterPro" id="IPR023765">
    <property type="entry name" value="SBP_5_CS"/>
</dbReference>
<evidence type="ECO:0000256" key="1">
    <source>
        <dbReference type="ARBA" id="ARBA00004418"/>
    </source>
</evidence>
<evidence type="ECO:0000256" key="3">
    <source>
        <dbReference type="ARBA" id="ARBA00022448"/>
    </source>
</evidence>
<proteinExistence type="inferred from homology"/>
<name>A0ABX0VF94_9HYPH</name>
<organism evidence="8 9">
    <name type="scientific">Microvirga terricola</name>
    <dbReference type="NCBI Taxonomy" id="2719797"/>
    <lineage>
        <taxon>Bacteria</taxon>
        <taxon>Pseudomonadati</taxon>
        <taxon>Pseudomonadota</taxon>
        <taxon>Alphaproteobacteria</taxon>
        <taxon>Hyphomicrobiales</taxon>
        <taxon>Methylobacteriaceae</taxon>
        <taxon>Microvirga</taxon>
    </lineage>
</organism>
<dbReference type="RefSeq" id="WP_167674271.1">
    <property type="nucleotide sequence ID" value="NZ_JAATJS010000008.1"/>
</dbReference>
<dbReference type="CDD" id="cd08498">
    <property type="entry name" value="PBP2_NikA_DppA_OppA_like_2"/>
    <property type="match status" value="1"/>
</dbReference>